<keyword evidence="2" id="KW-1185">Reference proteome</keyword>
<dbReference type="AlphaFoldDB" id="B8MBD5"/>
<dbReference type="InParanoid" id="B8MBD5"/>
<dbReference type="PhylomeDB" id="B8MBD5"/>
<dbReference type="OrthoDB" id="3942116at2759"/>
<organism evidence="1 2">
    <name type="scientific">Talaromyces stipitatus (strain ATCC 10500 / CBS 375.48 / QM 6759 / NRRL 1006)</name>
    <name type="common">Penicillium stipitatum</name>
    <dbReference type="NCBI Taxonomy" id="441959"/>
    <lineage>
        <taxon>Eukaryota</taxon>
        <taxon>Fungi</taxon>
        <taxon>Dikarya</taxon>
        <taxon>Ascomycota</taxon>
        <taxon>Pezizomycotina</taxon>
        <taxon>Eurotiomycetes</taxon>
        <taxon>Eurotiomycetidae</taxon>
        <taxon>Eurotiales</taxon>
        <taxon>Trichocomaceae</taxon>
        <taxon>Talaromyces</taxon>
        <taxon>Talaromyces sect. Talaromyces</taxon>
    </lineage>
</organism>
<evidence type="ECO:0000313" key="1">
    <source>
        <dbReference type="EMBL" id="EED18924.1"/>
    </source>
</evidence>
<sequence length="192" mass="22448">MGPIRKLHNNIVHIRKSANHTAWFKDRAGKIIPLDNCTKWNSWFTMLSVALEDKVKAGLQLYVEHYQDNISKDDILTTKYNTNYIARIFNPQCRIAFLKDGNGRITTKGEKKLYIVRKLWERFRDKLLFSAVLYESESVGKHTLQPEENLSAFHKVCRMQILKQTRPASQDEFDNYINENPVMLDNDTTAIQ</sequence>
<reference evidence="2" key="1">
    <citation type="journal article" date="2015" name="Genome Announc.">
        <title>Genome sequence of the AIDS-associated pathogen Penicillium marneffei (ATCC18224) and its near taxonomic relative Talaromyces stipitatus (ATCC10500).</title>
        <authorList>
            <person name="Nierman W.C."/>
            <person name="Fedorova-Abrams N.D."/>
            <person name="Andrianopoulos A."/>
        </authorList>
    </citation>
    <scope>NUCLEOTIDE SEQUENCE [LARGE SCALE GENOMIC DNA]</scope>
    <source>
        <strain evidence="2">ATCC 10500 / CBS 375.48 / QM 6759 / NRRL 1006</strain>
    </source>
</reference>
<dbReference type="HOGENOM" id="CLU_1416041_0_0_1"/>
<dbReference type="EMBL" id="EQ962655">
    <property type="protein sequence ID" value="EED18924.1"/>
    <property type="molecule type" value="Genomic_DNA"/>
</dbReference>
<evidence type="ECO:0000313" key="2">
    <source>
        <dbReference type="Proteomes" id="UP000001745"/>
    </source>
</evidence>
<dbReference type="VEuPathDB" id="FungiDB:TSTA_126320"/>
<proteinExistence type="predicted"/>
<accession>B8MBD5</accession>
<dbReference type="Proteomes" id="UP000001745">
    <property type="component" value="Unassembled WGS sequence"/>
</dbReference>
<protein>
    <submittedName>
        <fullName evidence="1">Uncharacterized protein</fullName>
    </submittedName>
</protein>
<name>B8MBD5_TALSN</name>
<gene>
    <name evidence="1" type="ORF">TSTA_126320</name>
</gene>
<dbReference type="GeneID" id="8098263"/>
<dbReference type="RefSeq" id="XP_002482916.1">
    <property type="nucleotide sequence ID" value="XM_002482871.1"/>
</dbReference>